<reference evidence="3" key="1">
    <citation type="submission" date="2021-02" db="EMBL/GenBank/DDBJ databases">
        <authorList>
            <person name="Nowell W R."/>
        </authorList>
    </citation>
    <scope>NUCLEOTIDE SEQUENCE</scope>
</reference>
<keyword evidence="2" id="KW-0812">Transmembrane</keyword>
<keyword evidence="2" id="KW-1133">Transmembrane helix</keyword>
<organism evidence="3 4">
    <name type="scientific">Adineta ricciae</name>
    <name type="common">Rotifer</name>
    <dbReference type="NCBI Taxonomy" id="249248"/>
    <lineage>
        <taxon>Eukaryota</taxon>
        <taxon>Metazoa</taxon>
        <taxon>Spiralia</taxon>
        <taxon>Gnathifera</taxon>
        <taxon>Rotifera</taxon>
        <taxon>Eurotatoria</taxon>
        <taxon>Bdelloidea</taxon>
        <taxon>Adinetida</taxon>
        <taxon>Adinetidae</taxon>
        <taxon>Adineta</taxon>
    </lineage>
</organism>
<protein>
    <submittedName>
        <fullName evidence="3">Uncharacterized protein</fullName>
    </submittedName>
</protein>
<evidence type="ECO:0000313" key="4">
    <source>
        <dbReference type="Proteomes" id="UP000663852"/>
    </source>
</evidence>
<dbReference type="AlphaFoldDB" id="A0A815UY31"/>
<evidence type="ECO:0000313" key="3">
    <source>
        <dbReference type="EMBL" id="CAF1523324.1"/>
    </source>
</evidence>
<dbReference type="Proteomes" id="UP000663852">
    <property type="component" value="Unassembled WGS sequence"/>
</dbReference>
<name>A0A815UY31_ADIRI</name>
<feature type="region of interest" description="Disordered" evidence="1">
    <location>
        <begin position="29"/>
        <end position="69"/>
    </location>
</feature>
<evidence type="ECO:0000256" key="2">
    <source>
        <dbReference type="SAM" id="Phobius"/>
    </source>
</evidence>
<keyword evidence="2" id="KW-0472">Membrane</keyword>
<accession>A0A815UY31</accession>
<feature type="compositionally biased region" description="Polar residues" evidence="1">
    <location>
        <begin position="47"/>
        <end position="57"/>
    </location>
</feature>
<proteinExistence type="predicted"/>
<evidence type="ECO:0000256" key="1">
    <source>
        <dbReference type="SAM" id="MobiDB-lite"/>
    </source>
</evidence>
<gene>
    <name evidence="3" type="ORF">EDS130_LOCUS44029</name>
</gene>
<feature type="transmembrane region" description="Helical" evidence="2">
    <location>
        <begin position="77"/>
        <end position="100"/>
    </location>
</feature>
<dbReference type="EMBL" id="CAJNOJ010000794">
    <property type="protein sequence ID" value="CAF1523324.1"/>
    <property type="molecule type" value="Genomic_DNA"/>
</dbReference>
<comment type="caution">
    <text evidence="3">The sequence shown here is derived from an EMBL/GenBank/DDBJ whole genome shotgun (WGS) entry which is preliminary data.</text>
</comment>
<feature type="compositionally biased region" description="Low complexity" evidence="1">
    <location>
        <begin position="58"/>
        <end position="69"/>
    </location>
</feature>
<sequence length="443" mass="47958">MSLERRIGKHYNDVYNTLRDMSKASRSTSTHAKVTYSKAATREGGVETTTTQVRQPASSSSSRRGSGCSKTRRSLKWAVIICVTLGLLIIAAVASVIIYFKLVKKSSDQSISNQLVKRCVSDTNTCPQDPHFLHWCMGELVQTSCTDVVASSSKQCKCQPCINILDGFFSNEQAVRAMLDSLEDMVDQLIKTGIDTPLTSIKGYQPIADQNALAMGEKCANVSFNSVSRRSERALDAACENRMARDLALVAIHKAVACAVMTAWLFPVAPAAFASCFLPGLFIDLIGKAVPVLIECWKDCPPPPSDLLSILKDYFQGVARKVPVEIGKKIPEGYFKGLGKFEGAMAEISLKSLANSVGKIVSVLDTAEAVRTALMTDCKKTTTTPTGTNYDGCCCTLGSPSECHCVLPGGKKVSTGVKWRWELYCYTGCASHCVPATDCHSHC</sequence>